<dbReference type="OrthoDB" id="9778912at2"/>
<dbReference type="InterPro" id="IPR004136">
    <property type="entry name" value="NMO"/>
</dbReference>
<dbReference type="SUPFAM" id="SSF51412">
    <property type="entry name" value="Inosine monophosphate dehydrogenase (IMPDH)"/>
    <property type="match status" value="1"/>
</dbReference>
<dbReference type="AlphaFoldDB" id="A0A1M5GTA7"/>
<gene>
    <name evidence="4" type="ORF">SAMN05444405_12220</name>
</gene>
<dbReference type="EMBL" id="FQTV01000022">
    <property type="protein sequence ID" value="SHG06873.1"/>
    <property type="molecule type" value="Genomic_DNA"/>
</dbReference>
<evidence type="ECO:0000256" key="3">
    <source>
        <dbReference type="ARBA" id="ARBA00023002"/>
    </source>
</evidence>
<sequence>MKTLSIGDLKAQVPIIQGGMGVGISLSGLASAVANEGGIGVISCAGLGLLYNKLSSNFSEACVLGLKEELRKAREMVKETQEKAKGIIGVNVMVAMTNFADMVKTSIAEKADIIFSGAGLPLDLPSFLPKGSKTKLVPIVSSARAVKIICEKWHSQYDYLPDAVVVEGPKAGGHLGYKENQIADEHYSLEEILPQVVAEVAVFEEKYNKKIPVIAAGGIYTGADIYRMMELGASGVQLGTRFVTTEECDASEAFKQQYLDAKEEDIEIIKSPVGMPGRAIGGSFIDQVKEGIKQPKSCPFHCIKTCDISKSPYCIMLALYNAFKGNFKNGYAFAGANAYRAEKIMSVKNTISELMKEWREKELFSKK</sequence>
<dbReference type="RefSeq" id="WP_073403980.1">
    <property type="nucleotide sequence ID" value="NZ_FQTV01000022.1"/>
</dbReference>
<protein>
    <submittedName>
        <fullName evidence="4">NAD(P)H-dependent flavin oxidoreductase YrpB, nitropropane dioxygenase family</fullName>
    </submittedName>
</protein>
<dbReference type="STRING" id="1297750.SAMN05444405_12220"/>
<organism evidence="4 5">
    <name type="scientific">Bacteroides luti</name>
    <dbReference type="NCBI Taxonomy" id="1297750"/>
    <lineage>
        <taxon>Bacteria</taxon>
        <taxon>Pseudomonadati</taxon>
        <taxon>Bacteroidota</taxon>
        <taxon>Bacteroidia</taxon>
        <taxon>Bacteroidales</taxon>
        <taxon>Bacteroidaceae</taxon>
        <taxon>Bacteroides</taxon>
    </lineage>
</organism>
<accession>A0A1M5GTA7</accession>
<evidence type="ECO:0000313" key="5">
    <source>
        <dbReference type="Proteomes" id="UP000184509"/>
    </source>
</evidence>
<evidence type="ECO:0000313" key="4">
    <source>
        <dbReference type="EMBL" id="SHG06873.1"/>
    </source>
</evidence>
<keyword evidence="5" id="KW-1185">Reference proteome</keyword>
<dbReference type="CDD" id="cd04730">
    <property type="entry name" value="NPD_like"/>
    <property type="match status" value="1"/>
</dbReference>
<keyword evidence="1" id="KW-0285">Flavoprotein</keyword>
<dbReference type="PANTHER" id="PTHR32332">
    <property type="entry name" value="2-NITROPROPANE DIOXYGENASE"/>
    <property type="match status" value="1"/>
</dbReference>
<dbReference type="InterPro" id="IPR013785">
    <property type="entry name" value="Aldolase_TIM"/>
</dbReference>
<evidence type="ECO:0000256" key="1">
    <source>
        <dbReference type="ARBA" id="ARBA00022630"/>
    </source>
</evidence>
<dbReference type="PANTHER" id="PTHR32332:SF18">
    <property type="entry name" value="2-NITROPROPANE DIOXYGENASE"/>
    <property type="match status" value="1"/>
</dbReference>
<dbReference type="Pfam" id="PF03060">
    <property type="entry name" value="NMO"/>
    <property type="match status" value="1"/>
</dbReference>
<keyword evidence="2" id="KW-0288">FMN</keyword>
<name>A0A1M5GTA7_9BACE</name>
<dbReference type="GO" id="GO:0018580">
    <property type="term" value="F:nitronate monooxygenase activity"/>
    <property type="evidence" value="ECO:0007669"/>
    <property type="project" value="InterPro"/>
</dbReference>
<keyword evidence="3" id="KW-0560">Oxidoreductase</keyword>
<reference evidence="4 5" key="1">
    <citation type="submission" date="2016-11" db="EMBL/GenBank/DDBJ databases">
        <authorList>
            <person name="Jaros S."/>
            <person name="Januszkiewicz K."/>
            <person name="Wedrychowicz H."/>
        </authorList>
    </citation>
    <scope>NUCLEOTIDE SEQUENCE [LARGE SCALE GENOMIC DNA]</scope>
    <source>
        <strain evidence="4 5">DSM 26991</strain>
    </source>
</reference>
<proteinExistence type="predicted"/>
<dbReference type="GO" id="GO:0051213">
    <property type="term" value="F:dioxygenase activity"/>
    <property type="evidence" value="ECO:0007669"/>
    <property type="project" value="UniProtKB-KW"/>
</dbReference>
<keyword evidence="4" id="KW-0223">Dioxygenase</keyword>
<evidence type="ECO:0000256" key="2">
    <source>
        <dbReference type="ARBA" id="ARBA00022643"/>
    </source>
</evidence>
<dbReference type="Gene3D" id="3.20.20.70">
    <property type="entry name" value="Aldolase class I"/>
    <property type="match status" value="1"/>
</dbReference>
<dbReference type="Proteomes" id="UP000184509">
    <property type="component" value="Unassembled WGS sequence"/>
</dbReference>